<keyword evidence="3" id="KW-1185">Reference proteome</keyword>
<name>A0ABZ2V280_9RHOB</name>
<evidence type="ECO:0000256" key="1">
    <source>
        <dbReference type="SAM" id="SignalP"/>
    </source>
</evidence>
<evidence type="ECO:0000313" key="3">
    <source>
        <dbReference type="Proteomes" id="UP001440612"/>
    </source>
</evidence>
<accession>A0ABZ2V280</accession>
<reference evidence="3" key="1">
    <citation type="submission" date="2024-04" db="EMBL/GenBank/DDBJ databases">
        <title>Phylogenomic analyses of a clade within the roseobacter group suggest taxonomic reassignments of species of the genera Aestuariivita, Citreicella, Loktanella, Nautella, Pelagibaca, Ruegeria, Thalassobius, Thiobacimonas and Tropicibacter, and the proposal o.</title>
        <authorList>
            <person name="Jeon C.O."/>
        </authorList>
    </citation>
    <scope>NUCLEOTIDE SEQUENCE [LARGE SCALE GENOMIC DNA]</scope>
    <source>
        <strain evidence="3">BS5-3</strain>
    </source>
</reference>
<dbReference type="EMBL" id="CP150951">
    <property type="protein sequence ID" value="WZC48596.1"/>
    <property type="molecule type" value="Genomic_DNA"/>
</dbReference>
<evidence type="ECO:0000313" key="2">
    <source>
        <dbReference type="EMBL" id="WZC48596.1"/>
    </source>
</evidence>
<sequence length="242" mass="27059">MFLRAASLIGCLMAPASVMAQSSLDFDVALASLEVRFQEFVDAHLTRVCPGEVAALDFVYPESYVAKTLWPELSDRLVEQTEAGGKPWMFLAVFTDDLSEVFDPSSINSMSIVALQSTHVVRALEFMEQFGSRSDIDTRMSVSELQKLRSEILTSIELADCLRANETPGLSSYSENMRFDVNEAIDRGEYCIQWGVFVQRYLDIPFETMTVAERVDAGDRAFSAHEAYLIESGIAEECEEDN</sequence>
<proteinExistence type="predicted"/>
<feature type="chain" id="PRO_5045152701" evidence="1">
    <location>
        <begin position="21"/>
        <end position="242"/>
    </location>
</feature>
<organism evidence="2 3">
    <name type="scientific">Yoonia phaeophyticola</name>
    <dbReference type="NCBI Taxonomy" id="3137369"/>
    <lineage>
        <taxon>Bacteria</taxon>
        <taxon>Pseudomonadati</taxon>
        <taxon>Pseudomonadota</taxon>
        <taxon>Alphaproteobacteria</taxon>
        <taxon>Rhodobacterales</taxon>
        <taxon>Paracoccaceae</taxon>
        <taxon>Yoonia</taxon>
    </lineage>
</organism>
<protein>
    <submittedName>
        <fullName evidence="2">Uncharacterized protein</fullName>
    </submittedName>
</protein>
<keyword evidence="1" id="KW-0732">Signal</keyword>
<feature type="signal peptide" evidence="1">
    <location>
        <begin position="1"/>
        <end position="20"/>
    </location>
</feature>
<dbReference type="RefSeq" id="WP_341366710.1">
    <property type="nucleotide sequence ID" value="NZ_CP150951.2"/>
</dbReference>
<dbReference type="Proteomes" id="UP001440612">
    <property type="component" value="Chromosome"/>
</dbReference>
<gene>
    <name evidence="2" type="ORF">AABB29_17385</name>
</gene>